<dbReference type="Proteomes" id="UP001187415">
    <property type="component" value="Unassembled WGS sequence"/>
</dbReference>
<accession>A0AA88SA81</accession>
<name>A0AA88SA81_CHASR</name>
<dbReference type="EMBL" id="JAUPFM010000014">
    <property type="protein sequence ID" value="KAK2830827.1"/>
    <property type="molecule type" value="Genomic_DNA"/>
</dbReference>
<keyword evidence="2" id="KW-1185">Reference proteome</keyword>
<evidence type="ECO:0000313" key="2">
    <source>
        <dbReference type="Proteomes" id="UP001187415"/>
    </source>
</evidence>
<sequence>MLTSECSRCLRTAHPGLQSGPWVQLHTSGIKTAEKMRQVWKIRRREGFQKCLCKPLQPKHLLYPKS</sequence>
<dbReference type="AlphaFoldDB" id="A0AA88SA81"/>
<gene>
    <name evidence="1" type="ORF">Q5P01_018758</name>
</gene>
<protein>
    <submittedName>
        <fullName evidence="1">Uncharacterized protein</fullName>
    </submittedName>
</protein>
<reference evidence="1" key="1">
    <citation type="submission" date="2023-07" db="EMBL/GenBank/DDBJ databases">
        <title>Chromosome-level Genome Assembly of Striped Snakehead (Channa striata).</title>
        <authorList>
            <person name="Liu H."/>
        </authorList>
    </citation>
    <scope>NUCLEOTIDE SEQUENCE</scope>
    <source>
        <strain evidence="1">Gz</strain>
        <tissue evidence="1">Muscle</tissue>
    </source>
</reference>
<comment type="caution">
    <text evidence="1">The sequence shown here is derived from an EMBL/GenBank/DDBJ whole genome shotgun (WGS) entry which is preliminary data.</text>
</comment>
<proteinExistence type="predicted"/>
<organism evidence="1 2">
    <name type="scientific">Channa striata</name>
    <name type="common">Snakehead murrel</name>
    <name type="synonym">Ophicephalus striatus</name>
    <dbReference type="NCBI Taxonomy" id="64152"/>
    <lineage>
        <taxon>Eukaryota</taxon>
        <taxon>Metazoa</taxon>
        <taxon>Chordata</taxon>
        <taxon>Craniata</taxon>
        <taxon>Vertebrata</taxon>
        <taxon>Euteleostomi</taxon>
        <taxon>Actinopterygii</taxon>
        <taxon>Neopterygii</taxon>
        <taxon>Teleostei</taxon>
        <taxon>Neoteleostei</taxon>
        <taxon>Acanthomorphata</taxon>
        <taxon>Anabantaria</taxon>
        <taxon>Anabantiformes</taxon>
        <taxon>Channoidei</taxon>
        <taxon>Channidae</taxon>
        <taxon>Channa</taxon>
    </lineage>
</organism>
<evidence type="ECO:0000313" key="1">
    <source>
        <dbReference type="EMBL" id="KAK2830827.1"/>
    </source>
</evidence>